<sequence>MDAIQIVMFVMAILCLIIGLLLSNHGSTGGLASLSGQDLEIFRKTKDRGIVKILQITMFILVVLFLILGLVFHFAL</sequence>
<keyword evidence="8 9" id="KW-0472">Membrane</keyword>
<evidence type="ECO:0000256" key="7">
    <source>
        <dbReference type="ARBA" id="ARBA00023010"/>
    </source>
</evidence>
<dbReference type="SMR" id="A0AAN4XGW2"/>
<comment type="subcellular location">
    <subcellularLocation>
        <location evidence="1">Membrane</location>
        <topology evidence="1">Multi-pass membrane protein</topology>
    </subcellularLocation>
</comment>
<evidence type="ECO:0000313" key="10">
    <source>
        <dbReference type="EMBL" id="VEU57251.1"/>
    </source>
</evidence>
<organism evidence="10 11">
    <name type="scientific">Mycoplasmoides pneumoniae</name>
    <name type="common">Mycoplasma pneumoniae</name>
    <dbReference type="NCBI Taxonomy" id="2104"/>
    <lineage>
        <taxon>Bacteria</taxon>
        <taxon>Bacillati</taxon>
        <taxon>Mycoplasmatota</taxon>
        <taxon>Mycoplasmoidales</taxon>
        <taxon>Mycoplasmoidaceae</taxon>
        <taxon>Mycoplasmoides</taxon>
    </lineage>
</organism>
<evidence type="ECO:0000256" key="2">
    <source>
        <dbReference type="ARBA" id="ARBA00008445"/>
    </source>
</evidence>
<evidence type="ECO:0000256" key="9">
    <source>
        <dbReference type="SAM" id="Phobius"/>
    </source>
</evidence>
<dbReference type="GO" id="GO:0015450">
    <property type="term" value="F:protein-transporting ATPase activity"/>
    <property type="evidence" value="ECO:0007669"/>
    <property type="project" value="InterPro"/>
</dbReference>
<keyword evidence="6 9" id="KW-1133">Transmembrane helix</keyword>
<comment type="similarity">
    <text evidence="2">Belongs to the SecG family.</text>
</comment>
<feature type="transmembrane region" description="Helical" evidence="9">
    <location>
        <begin position="6"/>
        <end position="23"/>
    </location>
</feature>
<accession>A0AAN4XGW2</accession>
<evidence type="ECO:0000256" key="8">
    <source>
        <dbReference type="ARBA" id="ARBA00023136"/>
    </source>
</evidence>
<gene>
    <name evidence="10" type="primary">secG</name>
    <name evidence="10" type="ORF">NCTC10119_00524</name>
</gene>
<proteinExistence type="inferred from homology"/>
<dbReference type="RefSeq" id="WP_010874599.1">
    <property type="nucleotide sequence ID" value="NZ_AP017318.1"/>
</dbReference>
<dbReference type="InterPro" id="IPR004692">
    <property type="entry name" value="SecG"/>
</dbReference>
<dbReference type="AlphaFoldDB" id="A0AAN4XGW2"/>
<dbReference type="GO" id="GO:0016020">
    <property type="term" value="C:membrane"/>
    <property type="evidence" value="ECO:0007669"/>
    <property type="project" value="UniProtKB-SubCell"/>
</dbReference>
<evidence type="ECO:0000256" key="3">
    <source>
        <dbReference type="ARBA" id="ARBA00022448"/>
    </source>
</evidence>
<evidence type="ECO:0000256" key="5">
    <source>
        <dbReference type="ARBA" id="ARBA00022927"/>
    </source>
</evidence>
<evidence type="ECO:0000313" key="11">
    <source>
        <dbReference type="Proteomes" id="UP000289557"/>
    </source>
</evidence>
<dbReference type="EMBL" id="LR214945">
    <property type="protein sequence ID" value="VEU57251.1"/>
    <property type="molecule type" value="Genomic_DNA"/>
</dbReference>
<reference evidence="10 11" key="1">
    <citation type="submission" date="2019-01" db="EMBL/GenBank/DDBJ databases">
        <authorList>
            <consortium name="Pathogen Informatics"/>
        </authorList>
    </citation>
    <scope>NUCLEOTIDE SEQUENCE [LARGE SCALE GENOMIC DNA]</scope>
    <source>
        <strain evidence="10 11">NCTC10119</strain>
    </source>
</reference>
<feature type="transmembrane region" description="Helical" evidence="9">
    <location>
        <begin position="53"/>
        <end position="75"/>
    </location>
</feature>
<keyword evidence="7" id="KW-0811">Translocation</keyword>
<dbReference type="NCBIfam" id="TIGR00810">
    <property type="entry name" value="secG"/>
    <property type="match status" value="1"/>
</dbReference>
<protein>
    <submittedName>
        <fullName evidence="10">Preprotein translocase subunit SecG</fullName>
    </submittedName>
</protein>
<evidence type="ECO:0000256" key="1">
    <source>
        <dbReference type="ARBA" id="ARBA00004141"/>
    </source>
</evidence>
<keyword evidence="5" id="KW-0653">Protein transport</keyword>
<evidence type="ECO:0000256" key="4">
    <source>
        <dbReference type="ARBA" id="ARBA00022692"/>
    </source>
</evidence>
<name>A0AAN4XGW2_MYCPM</name>
<evidence type="ECO:0000256" key="6">
    <source>
        <dbReference type="ARBA" id="ARBA00022989"/>
    </source>
</evidence>
<keyword evidence="4 9" id="KW-0812">Transmembrane</keyword>
<dbReference type="GeneID" id="66609112"/>
<dbReference type="Proteomes" id="UP000289557">
    <property type="component" value="Chromosome"/>
</dbReference>
<dbReference type="GO" id="GO:0009306">
    <property type="term" value="P:protein secretion"/>
    <property type="evidence" value="ECO:0007669"/>
    <property type="project" value="InterPro"/>
</dbReference>
<keyword evidence="3" id="KW-0813">Transport</keyword>